<reference evidence="8" key="2">
    <citation type="submission" date="2025-08" db="UniProtKB">
        <authorList>
            <consortium name="Ensembl"/>
        </authorList>
    </citation>
    <scope>IDENTIFICATION</scope>
    <source>
        <strain evidence="8">Thorbecke</strain>
    </source>
</reference>
<dbReference type="Gene3D" id="3.40.50.300">
    <property type="entry name" value="P-loop containing nucleotide triphosphate hydrolases"/>
    <property type="match status" value="1"/>
</dbReference>
<keyword evidence="3" id="KW-0158">Chromosome</keyword>
<dbReference type="GO" id="GO:0000796">
    <property type="term" value="C:condensin complex"/>
    <property type="evidence" value="ECO:0007669"/>
    <property type="project" value="TreeGrafter"/>
</dbReference>
<keyword evidence="9" id="KW-1185">Reference proteome</keyword>
<dbReference type="SMR" id="A0A5F9CHT7"/>
<evidence type="ECO:0000256" key="4">
    <source>
        <dbReference type="ARBA" id="ARBA00022741"/>
    </source>
</evidence>
<dbReference type="EMBL" id="AAGW02024636">
    <property type="status" value="NOT_ANNOTATED_CDS"/>
    <property type="molecule type" value="Genomic_DNA"/>
</dbReference>
<sequence length="86" mass="9460">MIFSETIGLFLKQIKRTRIVNQNFKSYAGERILGPFHKHFSCITGPNGSGKSNVIYSIPTGEGEIKCSLSESVQGGVALWCSRLKP</sequence>
<dbReference type="Bgee" id="ENSOCUG00000037926">
    <property type="expression patterns" value="Expressed in aorta and 13 other cell types or tissues"/>
</dbReference>
<dbReference type="InterPro" id="IPR003395">
    <property type="entry name" value="RecF/RecN/SMC_N"/>
</dbReference>
<dbReference type="InterPro" id="IPR027417">
    <property type="entry name" value="P-loop_NTPase"/>
</dbReference>
<evidence type="ECO:0000256" key="1">
    <source>
        <dbReference type="ARBA" id="ARBA00004123"/>
    </source>
</evidence>
<accession>A0A5F9CHT7</accession>
<reference evidence="8" key="3">
    <citation type="submission" date="2025-09" db="UniProtKB">
        <authorList>
            <consortium name="Ensembl"/>
        </authorList>
    </citation>
    <scope>IDENTIFICATION</scope>
    <source>
        <strain evidence="8">Thorbecke</strain>
    </source>
</reference>
<dbReference type="SUPFAM" id="SSF52540">
    <property type="entry name" value="P-loop containing nucleoside triphosphate hydrolases"/>
    <property type="match status" value="1"/>
</dbReference>
<dbReference type="GO" id="GO:0007076">
    <property type="term" value="P:mitotic chromosome condensation"/>
    <property type="evidence" value="ECO:0007669"/>
    <property type="project" value="TreeGrafter"/>
</dbReference>
<feature type="domain" description="RecF/RecN/SMC N-terminal" evidence="7">
    <location>
        <begin position="18"/>
        <end position="58"/>
    </location>
</feature>
<protein>
    <recommendedName>
        <fullName evidence="7">RecF/RecN/SMC N-terminal domain-containing protein</fullName>
    </recommendedName>
</protein>
<evidence type="ECO:0000259" key="7">
    <source>
        <dbReference type="Pfam" id="PF02463"/>
    </source>
</evidence>
<reference evidence="8 9" key="1">
    <citation type="journal article" date="2011" name="Nature">
        <title>A high-resolution map of human evolutionary constraint using 29 mammals.</title>
        <authorList>
            <person name="Lindblad-Toh K."/>
            <person name="Garber M."/>
            <person name="Zuk O."/>
            <person name="Lin M.F."/>
            <person name="Parker B.J."/>
            <person name="Washietl S."/>
            <person name="Kheradpour P."/>
            <person name="Ernst J."/>
            <person name="Jordan G."/>
            <person name="Mauceli E."/>
            <person name="Ward L.D."/>
            <person name="Lowe C.B."/>
            <person name="Holloway A.K."/>
            <person name="Clamp M."/>
            <person name="Gnerre S."/>
            <person name="Alfoldi J."/>
            <person name="Beal K."/>
            <person name="Chang J."/>
            <person name="Clawson H."/>
            <person name="Cuff J."/>
            <person name="Di Palma F."/>
            <person name="Fitzgerald S."/>
            <person name="Flicek P."/>
            <person name="Guttman M."/>
            <person name="Hubisz M.J."/>
            <person name="Jaffe D.B."/>
            <person name="Jungreis I."/>
            <person name="Kent W.J."/>
            <person name="Kostka D."/>
            <person name="Lara M."/>
            <person name="Martins A.L."/>
            <person name="Massingham T."/>
            <person name="Moltke I."/>
            <person name="Raney B.J."/>
            <person name="Rasmussen M.D."/>
            <person name="Robinson J."/>
            <person name="Stark A."/>
            <person name="Vilella A.J."/>
            <person name="Wen J."/>
            <person name="Xie X."/>
            <person name="Zody M.C."/>
            <person name="Baldwin J."/>
            <person name="Bloom T."/>
            <person name="Chin C.W."/>
            <person name="Heiman D."/>
            <person name="Nicol R."/>
            <person name="Nusbaum C."/>
            <person name="Young S."/>
            <person name="Wilkinson J."/>
            <person name="Worley K.C."/>
            <person name="Kovar C.L."/>
            <person name="Muzny D.M."/>
            <person name="Gibbs R.A."/>
            <person name="Cree A."/>
            <person name="Dihn H.H."/>
            <person name="Fowler G."/>
            <person name="Jhangiani S."/>
            <person name="Joshi V."/>
            <person name="Lee S."/>
            <person name="Lewis L.R."/>
            <person name="Nazareth L.V."/>
            <person name="Okwuonu G."/>
            <person name="Santibanez J."/>
            <person name="Warren W.C."/>
            <person name="Mardis E.R."/>
            <person name="Weinstock G.M."/>
            <person name="Wilson R.K."/>
            <person name="Delehaunty K."/>
            <person name="Dooling D."/>
            <person name="Fronik C."/>
            <person name="Fulton L."/>
            <person name="Fulton B."/>
            <person name="Graves T."/>
            <person name="Minx P."/>
            <person name="Sodergren E."/>
            <person name="Birney E."/>
            <person name="Margulies E.H."/>
            <person name="Herrero J."/>
            <person name="Green E.D."/>
            <person name="Haussler D."/>
            <person name="Siepel A."/>
            <person name="Goldman N."/>
            <person name="Pollard K.S."/>
            <person name="Pedersen J.S."/>
            <person name="Lander E.S."/>
            <person name="Kellis M."/>
        </authorList>
    </citation>
    <scope>NUCLEOTIDE SEQUENCE [LARGE SCALE GENOMIC DNA]</scope>
    <source>
        <strain evidence="8 9">Thorbecke inbred</strain>
    </source>
</reference>
<keyword evidence="4" id="KW-0547">Nucleotide-binding</keyword>
<organism evidence="8 9">
    <name type="scientific">Oryctolagus cuniculus</name>
    <name type="common">Rabbit</name>
    <dbReference type="NCBI Taxonomy" id="9986"/>
    <lineage>
        <taxon>Eukaryota</taxon>
        <taxon>Metazoa</taxon>
        <taxon>Chordata</taxon>
        <taxon>Craniata</taxon>
        <taxon>Vertebrata</taxon>
        <taxon>Euteleostomi</taxon>
        <taxon>Mammalia</taxon>
        <taxon>Eutheria</taxon>
        <taxon>Euarchontoglires</taxon>
        <taxon>Glires</taxon>
        <taxon>Lagomorpha</taxon>
        <taxon>Leporidae</taxon>
        <taxon>Oryctolagus</taxon>
    </lineage>
</organism>
<evidence type="ECO:0000313" key="9">
    <source>
        <dbReference type="Proteomes" id="UP000001811"/>
    </source>
</evidence>
<keyword evidence="5" id="KW-0067">ATP-binding</keyword>
<dbReference type="PANTHER" id="PTHR18937:SF172">
    <property type="entry name" value="STRUCTURAL MAINTENANCE OF CHROMOSOMES PROTEIN"/>
    <property type="match status" value="1"/>
</dbReference>
<keyword evidence="6" id="KW-0539">Nucleus</keyword>
<dbReference type="Pfam" id="PF02463">
    <property type="entry name" value="SMC_N"/>
    <property type="match status" value="1"/>
</dbReference>
<evidence type="ECO:0000256" key="5">
    <source>
        <dbReference type="ARBA" id="ARBA00022840"/>
    </source>
</evidence>
<dbReference type="STRING" id="9986.ENSOCUP00000033208"/>
<dbReference type="AlphaFoldDB" id="A0A5F9CHT7"/>
<evidence type="ECO:0000256" key="3">
    <source>
        <dbReference type="ARBA" id="ARBA00022454"/>
    </source>
</evidence>
<dbReference type="Ensembl" id="ENSOCUT00000035320.1">
    <property type="protein sequence ID" value="ENSOCUP00000033208.1"/>
    <property type="gene ID" value="ENSOCUG00000037926.1"/>
</dbReference>
<evidence type="ECO:0000256" key="6">
    <source>
        <dbReference type="ARBA" id="ARBA00023242"/>
    </source>
</evidence>
<dbReference type="GO" id="GO:0005524">
    <property type="term" value="F:ATP binding"/>
    <property type="evidence" value="ECO:0007669"/>
    <property type="project" value="UniProtKB-KW"/>
</dbReference>
<proteinExistence type="predicted"/>
<evidence type="ECO:0000313" key="8">
    <source>
        <dbReference type="Ensembl" id="ENSOCUP00000033208.1"/>
    </source>
</evidence>
<dbReference type="PANTHER" id="PTHR18937">
    <property type="entry name" value="STRUCTURAL MAINTENANCE OF CHROMOSOMES SMC FAMILY MEMBER"/>
    <property type="match status" value="1"/>
</dbReference>
<comment type="subcellular location">
    <subcellularLocation>
        <location evidence="2">Chromosome</location>
    </subcellularLocation>
    <subcellularLocation>
        <location evidence="1">Nucleus</location>
    </subcellularLocation>
</comment>
<evidence type="ECO:0000256" key="2">
    <source>
        <dbReference type="ARBA" id="ARBA00004286"/>
    </source>
</evidence>
<name>A0A5F9CHT7_RABIT</name>
<dbReference type="GO" id="GO:0031981">
    <property type="term" value="C:nuclear lumen"/>
    <property type="evidence" value="ECO:0007669"/>
    <property type="project" value="UniProtKB-ARBA"/>
</dbReference>
<dbReference type="Proteomes" id="UP000001811">
    <property type="component" value="Chromosome 17"/>
</dbReference>
<dbReference type="InParanoid" id="A0A5F9CHT7"/>